<proteinExistence type="predicted"/>
<evidence type="ECO:0000313" key="1">
    <source>
        <dbReference type="EMBL" id="MBA6099670.1"/>
    </source>
</evidence>
<evidence type="ECO:0000313" key="2">
    <source>
        <dbReference type="Proteomes" id="UP000545074"/>
    </source>
</evidence>
<dbReference type="EMBL" id="JACGCX010000018">
    <property type="protein sequence ID" value="MBA6099670.1"/>
    <property type="molecule type" value="Genomic_DNA"/>
</dbReference>
<dbReference type="AlphaFoldDB" id="A0A7W2QB97"/>
<accession>A0A7W2QB97</accession>
<dbReference type="RefSeq" id="WP_182390253.1">
    <property type="nucleotide sequence ID" value="NZ_JACGCX010000018.1"/>
</dbReference>
<name>A0A7W2QB97_9PSED</name>
<dbReference type="Proteomes" id="UP000545074">
    <property type="component" value="Unassembled WGS sequence"/>
</dbReference>
<gene>
    <name evidence="1" type="ORF">H4C80_21445</name>
</gene>
<organism evidence="1 2">
    <name type="scientific">Pseudomonas juntendi</name>
    <dbReference type="NCBI Taxonomy" id="2666183"/>
    <lineage>
        <taxon>Bacteria</taxon>
        <taxon>Pseudomonadati</taxon>
        <taxon>Pseudomonadota</taxon>
        <taxon>Gammaproteobacteria</taxon>
        <taxon>Pseudomonadales</taxon>
        <taxon>Pseudomonadaceae</taxon>
        <taxon>Pseudomonas</taxon>
    </lineage>
</organism>
<reference evidence="1 2" key="1">
    <citation type="submission" date="2020-07" db="EMBL/GenBank/DDBJ databases">
        <title>Diversity of carbapenemase encoding genes among Pseudomonas putida group clinical isolates in a tertiary Brazilian hospital.</title>
        <authorList>
            <person name="Alberto-Lei F."/>
            <person name="Nodari C.S."/>
            <person name="Streling A.P."/>
            <person name="Paulino J.T."/>
            <person name="Bessa-Neto F.O."/>
            <person name="Cayo R."/>
            <person name="Gales A.C."/>
        </authorList>
    </citation>
    <scope>NUCLEOTIDE SEQUENCE [LARGE SCALE GENOMIC DNA]</scope>
    <source>
        <strain evidence="1 2">12815</strain>
    </source>
</reference>
<dbReference type="Gene3D" id="1.25.40.10">
    <property type="entry name" value="Tetratricopeptide repeat domain"/>
    <property type="match status" value="1"/>
</dbReference>
<protein>
    <submittedName>
        <fullName evidence="1">Uncharacterized protein</fullName>
    </submittedName>
</protein>
<dbReference type="InterPro" id="IPR011990">
    <property type="entry name" value="TPR-like_helical_dom_sf"/>
</dbReference>
<dbReference type="SUPFAM" id="SSF48452">
    <property type="entry name" value="TPR-like"/>
    <property type="match status" value="1"/>
</dbReference>
<comment type="caution">
    <text evidence="1">The sequence shown here is derived from an EMBL/GenBank/DDBJ whole genome shotgun (WGS) entry which is preliminary data.</text>
</comment>
<sequence>MAIVFIIALILAWPTYGLSLLALAAFAMLRGYLRGKVGKARAAYVSAEQEAMKAIQQGTKKVPTWLHDTEWQKQLVAESKKAAQAAGMTPIQSSSWFSQHDITDAVLTVTACFERHGFSKAEQIVGTSDFVKKLAQQQLKQKSAKPDAGEREVQPAAVEAMTSQGEYEQGRILFEAGMASALAYKCQEAIEYYSQSIKAHENPAPYINRANLLSKRIRHHEALQDLLMAKRLDFAQEFSSQIDHELSIVYALTQNYRNGVRETLAKPSSSDGCRDIAEALLQTSFEISHLAWEYNTFDHSLLEFHFFNELDNIVKFEAVNEYPEVGGWLADYPEHFIQMKVGSCPDLAAYQSVEARLHTHLCTYDEPDMRLVRRHMLYRIHCQLMVRDFGGFWDALDSECRGVTKEAETFIASNENTH</sequence>